<evidence type="ECO:0000313" key="2">
    <source>
        <dbReference type="EMBL" id="KAF2185700.1"/>
    </source>
</evidence>
<feature type="compositionally biased region" description="Polar residues" evidence="1">
    <location>
        <begin position="517"/>
        <end position="527"/>
    </location>
</feature>
<feature type="region of interest" description="Disordered" evidence="1">
    <location>
        <begin position="1"/>
        <end position="245"/>
    </location>
</feature>
<name>A0A6A6E695_9PEZI</name>
<dbReference type="AlphaFoldDB" id="A0A6A6E695"/>
<feature type="region of interest" description="Disordered" evidence="1">
    <location>
        <begin position="305"/>
        <end position="348"/>
    </location>
</feature>
<reference evidence="2" key="1">
    <citation type="journal article" date="2020" name="Stud. Mycol.">
        <title>101 Dothideomycetes genomes: a test case for predicting lifestyles and emergence of pathogens.</title>
        <authorList>
            <person name="Haridas S."/>
            <person name="Albert R."/>
            <person name="Binder M."/>
            <person name="Bloem J."/>
            <person name="Labutti K."/>
            <person name="Salamov A."/>
            <person name="Andreopoulos B."/>
            <person name="Baker S."/>
            <person name="Barry K."/>
            <person name="Bills G."/>
            <person name="Bluhm B."/>
            <person name="Cannon C."/>
            <person name="Castanera R."/>
            <person name="Culley D."/>
            <person name="Daum C."/>
            <person name="Ezra D."/>
            <person name="Gonzalez J."/>
            <person name="Henrissat B."/>
            <person name="Kuo A."/>
            <person name="Liang C."/>
            <person name="Lipzen A."/>
            <person name="Lutzoni F."/>
            <person name="Magnuson J."/>
            <person name="Mondo S."/>
            <person name="Nolan M."/>
            <person name="Ohm R."/>
            <person name="Pangilinan J."/>
            <person name="Park H.-J."/>
            <person name="Ramirez L."/>
            <person name="Alfaro M."/>
            <person name="Sun H."/>
            <person name="Tritt A."/>
            <person name="Yoshinaga Y."/>
            <person name="Zwiers L.-H."/>
            <person name="Turgeon B."/>
            <person name="Goodwin S."/>
            <person name="Spatafora J."/>
            <person name="Crous P."/>
            <person name="Grigoriev I."/>
        </authorList>
    </citation>
    <scope>NUCLEOTIDE SEQUENCE</scope>
    <source>
        <strain evidence="2">CBS 207.26</strain>
    </source>
</reference>
<feature type="region of interest" description="Disordered" evidence="1">
    <location>
        <begin position="474"/>
        <end position="536"/>
    </location>
</feature>
<keyword evidence="3" id="KW-1185">Reference proteome</keyword>
<dbReference type="EMBL" id="ML994632">
    <property type="protein sequence ID" value="KAF2185700.1"/>
    <property type="molecule type" value="Genomic_DNA"/>
</dbReference>
<feature type="compositionally biased region" description="Basic and acidic residues" evidence="1">
    <location>
        <begin position="636"/>
        <end position="649"/>
    </location>
</feature>
<feature type="compositionally biased region" description="Polar residues" evidence="1">
    <location>
        <begin position="474"/>
        <end position="488"/>
    </location>
</feature>
<evidence type="ECO:0000313" key="3">
    <source>
        <dbReference type="Proteomes" id="UP000800200"/>
    </source>
</evidence>
<feature type="compositionally biased region" description="Polar residues" evidence="1">
    <location>
        <begin position="197"/>
        <end position="212"/>
    </location>
</feature>
<gene>
    <name evidence="2" type="ORF">K469DRAFT_575439</name>
</gene>
<feature type="compositionally biased region" description="Basic and acidic residues" evidence="1">
    <location>
        <begin position="121"/>
        <end position="130"/>
    </location>
</feature>
<feature type="compositionally biased region" description="Basic residues" evidence="1">
    <location>
        <begin position="153"/>
        <end position="172"/>
    </location>
</feature>
<sequence length="735" mass="81109">MVKQDESVVSNMSEGAMLHRSSWKADAIRRGDLKISGPIPITEETPLNDDEEKEYAEKHNIDPAPQQSNSPSQQQAQQPPAQASVNGGSLRTISNRIEGQVGLQEGHHELRHKRSSTAIREISEMQRRSSVEPASYSSPSPFPSLPDSTTKTTPKKKRKSGLRNVFRKMFGRRSREQPQQQDTVHKHGYHRSDPGLLTQSPETPKENGSSGPRISDIPVRELEPINPLGQHLPFPMNVNAPAEASPPHEYLTFERPPDLNRRRATLPSVLLSNAEAQALSAAWSGSGKQGTSWDERHDAESIPSPQIGIALSSPTPPTQSVHSKRRSRSAGALRDLARGRPSTERRRSAEIRYWRNSYQSGSVYSAATPRPHTAQTVGTVQTTDTLGTVSNAPEESIAESRTAAAPTVAQHDQDISQIELPIEAFNFGNLKSEFSDDELQEEEVVDMPVRPEQRLSIEERVKNLEDNMRTLETSVHRLSSRSNRQTIILENAPRGRRSRNRSSSATSDRQFSHHSSKSSNKTLSVKQDLSEPPSPILAPLSAVEEVQTPNERPQTVVALGPLEIPRPATAQLNDPAEQFTAIYATLNHERAARKALEKQVISLQHEVSDLHALVSKFISTSPSYPTPSPDAVTATNEERLSTPRAGRRPERGLGFEIEEEASSKSTQRCRARETMVSRFSQSDCEGDYSATSSRDDITSPDVWATPKEESGFGSGFFAGSKADVTEKGDGEDEMF</sequence>
<proteinExistence type="predicted"/>
<feature type="compositionally biased region" description="Basic and acidic residues" evidence="1">
    <location>
        <begin position="335"/>
        <end position="348"/>
    </location>
</feature>
<evidence type="ECO:0000256" key="1">
    <source>
        <dbReference type="SAM" id="MobiDB-lite"/>
    </source>
</evidence>
<dbReference type="OrthoDB" id="5428925at2759"/>
<feature type="region of interest" description="Disordered" evidence="1">
    <location>
        <begin position="620"/>
        <end position="649"/>
    </location>
</feature>
<accession>A0A6A6E695</accession>
<protein>
    <submittedName>
        <fullName evidence="2">Uncharacterized protein</fullName>
    </submittedName>
</protein>
<feature type="region of interest" description="Disordered" evidence="1">
    <location>
        <begin position="681"/>
        <end position="735"/>
    </location>
</feature>
<feature type="compositionally biased region" description="Polar residues" evidence="1">
    <location>
        <begin position="85"/>
        <end position="97"/>
    </location>
</feature>
<dbReference type="Proteomes" id="UP000800200">
    <property type="component" value="Unassembled WGS sequence"/>
</dbReference>
<organism evidence="2 3">
    <name type="scientific">Zopfia rhizophila CBS 207.26</name>
    <dbReference type="NCBI Taxonomy" id="1314779"/>
    <lineage>
        <taxon>Eukaryota</taxon>
        <taxon>Fungi</taxon>
        <taxon>Dikarya</taxon>
        <taxon>Ascomycota</taxon>
        <taxon>Pezizomycotina</taxon>
        <taxon>Dothideomycetes</taxon>
        <taxon>Dothideomycetes incertae sedis</taxon>
        <taxon>Zopfiaceae</taxon>
        <taxon>Zopfia</taxon>
    </lineage>
</organism>
<feature type="compositionally biased region" description="Low complexity" evidence="1">
    <location>
        <begin position="131"/>
        <end position="152"/>
    </location>
</feature>
<feature type="compositionally biased region" description="Low complexity" evidence="1">
    <location>
        <begin position="63"/>
        <end position="84"/>
    </location>
</feature>